<name>G2Y1C0_BOTF4</name>
<dbReference type="OrthoDB" id="10304840at2759"/>
<gene>
    <name evidence="1" type="ORF">BofuT4_uP040710.1</name>
</gene>
<dbReference type="InParanoid" id="G2Y1C0"/>
<dbReference type="Proteomes" id="UP000008177">
    <property type="component" value="Unplaced contigs"/>
</dbReference>
<protein>
    <submittedName>
        <fullName evidence="1">Uncharacterized protein</fullName>
    </submittedName>
</protein>
<sequence>MSFIQYNGSATIKPDVDISQPCGTIITIEWPHGAYIRTAQSLDRDSSLDLLRLSCFVLGTYKDRIYFHLIPFPRVTASFILLDQDHPWGHVI</sequence>
<evidence type="ECO:0000313" key="1">
    <source>
        <dbReference type="EMBL" id="CCD46460.1"/>
    </source>
</evidence>
<reference evidence="2" key="1">
    <citation type="journal article" date="2011" name="PLoS Genet.">
        <title>Genomic analysis of the necrotrophic fungal pathogens Sclerotinia sclerotiorum and Botrytis cinerea.</title>
        <authorList>
            <person name="Amselem J."/>
            <person name="Cuomo C.A."/>
            <person name="van Kan J.A."/>
            <person name="Viaud M."/>
            <person name="Benito E.P."/>
            <person name="Couloux A."/>
            <person name="Coutinho P.M."/>
            <person name="de Vries R.P."/>
            <person name="Dyer P.S."/>
            <person name="Fillinger S."/>
            <person name="Fournier E."/>
            <person name="Gout L."/>
            <person name="Hahn M."/>
            <person name="Kohn L."/>
            <person name="Lapalu N."/>
            <person name="Plummer K.M."/>
            <person name="Pradier J.M."/>
            <person name="Quevillon E."/>
            <person name="Sharon A."/>
            <person name="Simon A."/>
            <person name="ten Have A."/>
            <person name="Tudzynski B."/>
            <person name="Tudzynski P."/>
            <person name="Wincker P."/>
            <person name="Andrew M."/>
            <person name="Anthouard V."/>
            <person name="Beever R.E."/>
            <person name="Beffa R."/>
            <person name="Benoit I."/>
            <person name="Bouzid O."/>
            <person name="Brault B."/>
            <person name="Chen Z."/>
            <person name="Choquer M."/>
            <person name="Collemare J."/>
            <person name="Cotton P."/>
            <person name="Danchin E.G."/>
            <person name="Da Silva C."/>
            <person name="Gautier A."/>
            <person name="Giraud C."/>
            <person name="Giraud T."/>
            <person name="Gonzalez C."/>
            <person name="Grossetete S."/>
            <person name="Guldener U."/>
            <person name="Henrissat B."/>
            <person name="Howlett B.J."/>
            <person name="Kodira C."/>
            <person name="Kretschmer M."/>
            <person name="Lappartient A."/>
            <person name="Leroch M."/>
            <person name="Levis C."/>
            <person name="Mauceli E."/>
            <person name="Neuveglise C."/>
            <person name="Oeser B."/>
            <person name="Pearson M."/>
            <person name="Poulain J."/>
            <person name="Poussereau N."/>
            <person name="Quesneville H."/>
            <person name="Rascle C."/>
            <person name="Schumacher J."/>
            <person name="Segurens B."/>
            <person name="Sexton A."/>
            <person name="Silva E."/>
            <person name="Sirven C."/>
            <person name="Soanes D.M."/>
            <person name="Talbot N.J."/>
            <person name="Templeton M."/>
            <person name="Yandava C."/>
            <person name="Yarden O."/>
            <person name="Zeng Q."/>
            <person name="Rollins J.A."/>
            <person name="Lebrun M.H."/>
            <person name="Dickman M."/>
        </authorList>
    </citation>
    <scope>NUCLEOTIDE SEQUENCE [LARGE SCALE GENOMIC DNA]</scope>
    <source>
        <strain evidence="2">T4</strain>
    </source>
</reference>
<accession>G2Y1C0</accession>
<dbReference type="AlphaFoldDB" id="G2Y1C0"/>
<evidence type="ECO:0000313" key="2">
    <source>
        <dbReference type="Proteomes" id="UP000008177"/>
    </source>
</evidence>
<dbReference type="HOGENOM" id="CLU_2413010_0_0_1"/>
<dbReference type="EMBL" id="FQ790282">
    <property type="protein sequence ID" value="CCD46460.1"/>
    <property type="molecule type" value="Genomic_DNA"/>
</dbReference>
<proteinExistence type="predicted"/>
<organism evidence="1 2">
    <name type="scientific">Botryotinia fuckeliana (strain T4)</name>
    <name type="common">Noble rot fungus</name>
    <name type="synonym">Botrytis cinerea</name>
    <dbReference type="NCBI Taxonomy" id="999810"/>
    <lineage>
        <taxon>Eukaryota</taxon>
        <taxon>Fungi</taxon>
        <taxon>Dikarya</taxon>
        <taxon>Ascomycota</taxon>
        <taxon>Pezizomycotina</taxon>
        <taxon>Leotiomycetes</taxon>
        <taxon>Helotiales</taxon>
        <taxon>Sclerotiniaceae</taxon>
        <taxon>Botrytis</taxon>
    </lineage>
</organism>